<dbReference type="AlphaFoldDB" id="B9Z312"/>
<evidence type="ECO:0000259" key="1">
    <source>
        <dbReference type="Pfam" id="PF04233"/>
    </source>
</evidence>
<dbReference type="eggNOG" id="COG2369">
    <property type="taxonomic scope" value="Bacteria"/>
</dbReference>
<keyword evidence="3" id="KW-1185">Reference proteome</keyword>
<evidence type="ECO:0000313" key="2">
    <source>
        <dbReference type="EMBL" id="EEG08965.1"/>
    </source>
</evidence>
<organism evidence="2 3">
    <name type="scientific">Pseudogulbenkiania ferrooxidans 2002</name>
    <dbReference type="NCBI Taxonomy" id="279714"/>
    <lineage>
        <taxon>Bacteria</taxon>
        <taxon>Pseudomonadati</taxon>
        <taxon>Pseudomonadota</taxon>
        <taxon>Betaproteobacteria</taxon>
        <taxon>Neisseriales</taxon>
        <taxon>Chromobacteriaceae</taxon>
        <taxon>Pseudogulbenkiania</taxon>
    </lineage>
</organism>
<comment type="caution">
    <text evidence="2">The sequence shown here is derived from an EMBL/GenBank/DDBJ whole genome shotgun (WGS) entry which is preliminary data.</text>
</comment>
<dbReference type="InterPro" id="IPR006528">
    <property type="entry name" value="Phage_head_morphogenesis_dom"/>
</dbReference>
<proteinExistence type="predicted"/>
<dbReference type="RefSeq" id="WP_008953745.1">
    <property type="nucleotide sequence ID" value="NZ_ACIS01000004.1"/>
</dbReference>
<reference evidence="2 3" key="1">
    <citation type="submission" date="2009-02" db="EMBL/GenBank/DDBJ databases">
        <title>Sequencing of the draft genome and assembly of Lutiella nitroferrum 2002.</title>
        <authorList>
            <consortium name="US DOE Joint Genome Institute (JGI-PGF)"/>
            <person name="Lucas S."/>
            <person name="Copeland A."/>
            <person name="Lapidus A."/>
            <person name="Glavina del Rio T."/>
            <person name="Tice H."/>
            <person name="Bruce D."/>
            <person name="Goodwin L."/>
            <person name="Pitluck S."/>
            <person name="Larimer F."/>
            <person name="Land M.L."/>
            <person name="Hauser L."/>
            <person name="Coates J.D."/>
        </authorList>
    </citation>
    <scope>NUCLEOTIDE SEQUENCE [LARGE SCALE GENOMIC DNA]</scope>
    <source>
        <strain evidence="2 3">2002</strain>
    </source>
</reference>
<dbReference type="Proteomes" id="UP000003165">
    <property type="component" value="Unassembled WGS sequence"/>
</dbReference>
<gene>
    <name evidence="2" type="ORF">FuraDRAFT_1725</name>
</gene>
<name>B9Z312_9NEIS</name>
<accession>B9Z312</accession>
<dbReference type="EMBL" id="ACIS01000004">
    <property type="protein sequence ID" value="EEG08965.1"/>
    <property type="molecule type" value="Genomic_DNA"/>
</dbReference>
<feature type="domain" description="Phage head morphogenesis" evidence="1">
    <location>
        <begin position="54"/>
        <end position="184"/>
    </location>
</feature>
<protein>
    <submittedName>
        <fullName evidence="2">Phage head morphogenesis protein, SPP1 gp7 family</fullName>
    </submittedName>
</protein>
<evidence type="ECO:0000313" key="3">
    <source>
        <dbReference type="Proteomes" id="UP000003165"/>
    </source>
</evidence>
<dbReference type="NCBIfam" id="TIGR01641">
    <property type="entry name" value="phageSPP1_gp7"/>
    <property type="match status" value="1"/>
</dbReference>
<sequence>MVDLAYAFGLPPEKAVAYFQSKGYALGFKWQDVWEQAHARAFTVAGVMKLDVLQDIRGALDKALKDGTTLRDFNAQLTPLLQSKGWLGKGYLVDQDSGEIHGKKLDARRLETIFRTNTQSAYMAGRWKSLWEDREARPIWVYSTVGDNRVRPRHKVLHGITLLATDPFWRYYFPPNGWRCRCHVRALTYDQVTKQGLEVISSEGRLIEVEQASAPNGVKRKAMAFQTPSGARFVTDPGFGFNPGQAAFQPELDNYAAPVARQYVKGVLTGPEFGRWYQQLGTAVAERLAAGKSVTAIRQEVAVGQRYPVAILHQDDMARLGSSSQTVWLSDDTLAKQFANRQGQNVALGDYWRVQQVLEQPVLILAERDLHMKFIQRQGRWWVAVVKVTRDGAENWLQTFHPINERELERLKRGGKVIWERK</sequence>
<dbReference type="Pfam" id="PF04233">
    <property type="entry name" value="Phage_Mu_F"/>
    <property type="match status" value="1"/>
</dbReference>